<dbReference type="SUPFAM" id="SSF161098">
    <property type="entry name" value="MetI-like"/>
    <property type="match status" value="1"/>
</dbReference>
<dbReference type="EMBL" id="CAJHOF010000006">
    <property type="protein sequence ID" value="CAD7288143.1"/>
    <property type="molecule type" value="Genomic_DNA"/>
</dbReference>
<name>A0ABM8Q5S5_9BACT</name>
<comment type="similarity">
    <text evidence="7">Belongs to the binding-protein-dependent transport system permease family.</text>
</comment>
<comment type="subcellular location">
    <subcellularLocation>
        <location evidence="1 7">Cell membrane</location>
        <topology evidence="1 7">Multi-pass membrane protein</topology>
    </subcellularLocation>
</comment>
<dbReference type="Proteomes" id="UP000789803">
    <property type="component" value="Unassembled WGS sequence"/>
</dbReference>
<protein>
    <submittedName>
        <fullName evidence="9">Nickel transport system permease protein NikB</fullName>
    </submittedName>
</protein>
<gene>
    <name evidence="9" type="primary">nikB</name>
    <name evidence="9" type="ORF">LMG7974_00855</name>
</gene>
<feature type="transmembrane region" description="Helical" evidence="7">
    <location>
        <begin position="276"/>
        <end position="302"/>
    </location>
</feature>
<feature type="transmembrane region" description="Helical" evidence="7">
    <location>
        <begin position="138"/>
        <end position="164"/>
    </location>
</feature>
<keyword evidence="5 7" id="KW-1133">Transmembrane helix</keyword>
<evidence type="ECO:0000256" key="1">
    <source>
        <dbReference type="ARBA" id="ARBA00004651"/>
    </source>
</evidence>
<evidence type="ECO:0000313" key="9">
    <source>
        <dbReference type="EMBL" id="CAD7288143.1"/>
    </source>
</evidence>
<dbReference type="Pfam" id="PF00528">
    <property type="entry name" value="BPD_transp_1"/>
    <property type="match status" value="1"/>
</dbReference>
<feature type="transmembrane region" description="Helical" evidence="7">
    <location>
        <begin position="176"/>
        <end position="195"/>
    </location>
</feature>
<evidence type="ECO:0000256" key="3">
    <source>
        <dbReference type="ARBA" id="ARBA00022475"/>
    </source>
</evidence>
<feature type="transmembrane region" description="Helical" evidence="7">
    <location>
        <begin position="245"/>
        <end position="270"/>
    </location>
</feature>
<keyword evidence="6 7" id="KW-0472">Membrane</keyword>
<evidence type="ECO:0000256" key="2">
    <source>
        <dbReference type="ARBA" id="ARBA00022448"/>
    </source>
</evidence>
<evidence type="ECO:0000256" key="5">
    <source>
        <dbReference type="ARBA" id="ARBA00022989"/>
    </source>
</evidence>
<keyword evidence="4 7" id="KW-0812">Transmembrane</keyword>
<evidence type="ECO:0000313" key="10">
    <source>
        <dbReference type="Proteomes" id="UP000789803"/>
    </source>
</evidence>
<dbReference type="InterPro" id="IPR000515">
    <property type="entry name" value="MetI-like"/>
</dbReference>
<proteinExistence type="inferred from homology"/>
<dbReference type="PANTHER" id="PTHR43163">
    <property type="entry name" value="DIPEPTIDE TRANSPORT SYSTEM PERMEASE PROTEIN DPPB-RELATED"/>
    <property type="match status" value="1"/>
</dbReference>
<feature type="transmembrane region" description="Helical" evidence="7">
    <location>
        <begin position="104"/>
        <end position="126"/>
    </location>
</feature>
<dbReference type="Pfam" id="PF19300">
    <property type="entry name" value="BPD_transp_1_N"/>
    <property type="match status" value="1"/>
</dbReference>
<feature type="transmembrane region" description="Helical" evidence="7">
    <location>
        <begin position="9"/>
        <end position="29"/>
    </location>
</feature>
<dbReference type="Gene3D" id="1.10.3720.10">
    <property type="entry name" value="MetI-like"/>
    <property type="match status" value="1"/>
</dbReference>
<accession>A0ABM8Q5S5</accession>
<keyword evidence="10" id="KW-1185">Reference proteome</keyword>
<dbReference type="InterPro" id="IPR035906">
    <property type="entry name" value="MetI-like_sf"/>
</dbReference>
<feature type="domain" description="ABC transmembrane type-1" evidence="8">
    <location>
        <begin position="98"/>
        <end position="295"/>
    </location>
</feature>
<comment type="caution">
    <text evidence="9">The sequence shown here is derived from an EMBL/GenBank/DDBJ whole genome shotgun (WGS) entry which is preliminary data.</text>
</comment>
<dbReference type="RefSeq" id="WP_229932662.1">
    <property type="nucleotide sequence ID" value="NZ_CAJHOF010000006.1"/>
</dbReference>
<dbReference type="PROSITE" id="PS50928">
    <property type="entry name" value="ABC_TM1"/>
    <property type="match status" value="1"/>
</dbReference>
<evidence type="ECO:0000256" key="6">
    <source>
        <dbReference type="ARBA" id="ARBA00023136"/>
    </source>
</evidence>
<keyword evidence="3" id="KW-1003">Cell membrane</keyword>
<keyword evidence="2 7" id="KW-0813">Transport</keyword>
<organism evidence="9 10">
    <name type="scientific">Campylobacter majalis</name>
    <dbReference type="NCBI Taxonomy" id="2790656"/>
    <lineage>
        <taxon>Bacteria</taxon>
        <taxon>Pseudomonadati</taxon>
        <taxon>Campylobacterota</taxon>
        <taxon>Epsilonproteobacteria</taxon>
        <taxon>Campylobacterales</taxon>
        <taxon>Campylobacteraceae</taxon>
        <taxon>Campylobacter</taxon>
    </lineage>
</organism>
<dbReference type="CDD" id="cd06261">
    <property type="entry name" value="TM_PBP2"/>
    <property type="match status" value="1"/>
</dbReference>
<reference evidence="9 10" key="1">
    <citation type="submission" date="2020-11" db="EMBL/GenBank/DDBJ databases">
        <authorList>
            <person name="Peeters C."/>
        </authorList>
    </citation>
    <scope>NUCLEOTIDE SEQUENCE [LARGE SCALE GENOMIC DNA]</scope>
    <source>
        <strain evidence="9 10">LMG 7974</strain>
    </source>
</reference>
<sequence>MKKYIFKRTLLAIPILFVVSLFIFCMLRLNGTDAAMSYLNASGITPTKESLAHARAELGLDKPILTQYGIWLKDAIKLDLGKSYITGRDVSKDIGYYFSNSIKLVLFGLFLTFSLSLLFGILGAMYKDKFIDLLVRIFAFLGVSTPNFWLGFILISIFSVHFSLLPPFGSGTFMHLIMPGFAISFMSIAINARFIRANMLENISSRHVMYAKMRGVSGFGLILKHVLKNALLPVITAMGMHFGELVGAAIVVENVFAYPGIGSYIITAIISNDYPVILAFMLLFSVIFIISNLLIDISYAFIDPRIRLGVK</sequence>
<evidence type="ECO:0000259" key="8">
    <source>
        <dbReference type="PROSITE" id="PS50928"/>
    </source>
</evidence>
<dbReference type="PANTHER" id="PTHR43163:SF6">
    <property type="entry name" value="DIPEPTIDE TRANSPORT SYSTEM PERMEASE PROTEIN DPPB-RELATED"/>
    <property type="match status" value="1"/>
</dbReference>
<evidence type="ECO:0000256" key="4">
    <source>
        <dbReference type="ARBA" id="ARBA00022692"/>
    </source>
</evidence>
<evidence type="ECO:0000256" key="7">
    <source>
        <dbReference type="RuleBase" id="RU363032"/>
    </source>
</evidence>
<dbReference type="InterPro" id="IPR045621">
    <property type="entry name" value="BPD_transp_1_N"/>
</dbReference>